<proteinExistence type="predicted"/>
<evidence type="ECO:0000313" key="1">
    <source>
        <dbReference type="EMBL" id="SHK09561.1"/>
    </source>
</evidence>
<sequence>MKRILVILPWFPYPLNSGGNQAICNGIKALAKDFDLFVLYIDFVPDCHKKQIDLLKKELGNVKLFGFWDYLILFDEVKRKILGNHFDYKFRNLLEFRRYPSKLLKKISEIVVQEKIDCVQVEMFDALPLVDYIPSYVKKMFVHHEIRFELGEQIVPLIHDKKRFLAKIEKERIDEVAYLNKYDVVVTLSRKDKECLINAGVTTNIRESFAVVKLNVNHNFEAHPCEKRLTFVGPEQHLPNKNGLIWFLNYCWENLSRENDYKLEIIGDWSEKTKVIVAQKYKNVIFRGFVENLYDALKGSVMIVPIFEGSGIRMKILEAAQMGIPFVSSTIGNMGLDFKHDKHCYIADSAESFVTKIRMLENVGERLRLAKNAFSLVKEKYSMDGLRNNRVEIVSSLLN</sequence>
<dbReference type="EMBL" id="FRAW01000001">
    <property type="protein sequence ID" value="SHK09561.1"/>
    <property type="molecule type" value="Genomic_DNA"/>
</dbReference>
<accession>A0A1M6PNS9</accession>
<protein>
    <submittedName>
        <fullName evidence="1">Glycosyltransferase involved in cell wall bisynthesis</fullName>
    </submittedName>
</protein>
<dbReference type="PANTHER" id="PTHR12526">
    <property type="entry name" value="GLYCOSYLTRANSFERASE"/>
    <property type="match status" value="1"/>
</dbReference>
<organism evidence="1 2">
    <name type="scientific">Fibrobacter intestinalis</name>
    <dbReference type="NCBI Taxonomy" id="28122"/>
    <lineage>
        <taxon>Bacteria</taxon>
        <taxon>Pseudomonadati</taxon>
        <taxon>Fibrobacterota</taxon>
        <taxon>Fibrobacteria</taxon>
        <taxon>Fibrobacterales</taxon>
        <taxon>Fibrobacteraceae</taxon>
        <taxon>Fibrobacter</taxon>
    </lineage>
</organism>
<keyword evidence="2" id="KW-1185">Reference proteome</keyword>
<dbReference type="GO" id="GO:0016740">
    <property type="term" value="F:transferase activity"/>
    <property type="evidence" value="ECO:0007669"/>
    <property type="project" value="UniProtKB-KW"/>
</dbReference>
<dbReference type="RefSeq" id="WP_083545557.1">
    <property type="nucleotide sequence ID" value="NZ_FRAW01000001.1"/>
</dbReference>
<gene>
    <name evidence="1" type="ORF">SAMN05720469_10153</name>
</gene>
<dbReference type="Pfam" id="PF13692">
    <property type="entry name" value="Glyco_trans_1_4"/>
    <property type="match status" value="1"/>
</dbReference>
<dbReference type="Proteomes" id="UP000184275">
    <property type="component" value="Unassembled WGS sequence"/>
</dbReference>
<dbReference type="Gene3D" id="3.40.50.2000">
    <property type="entry name" value="Glycogen Phosphorylase B"/>
    <property type="match status" value="2"/>
</dbReference>
<dbReference type="AlphaFoldDB" id="A0A1M6PNS9"/>
<name>A0A1M6PNS9_9BACT</name>
<dbReference type="PANTHER" id="PTHR12526:SF630">
    <property type="entry name" value="GLYCOSYLTRANSFERASE"/>
    <property type="match status" value="1"/>
</dbReference>
<evidence type="ECO:0000313" key="2">
    <source>
        <dbReference type="Proteomes" id="UP000184275"/>
    </source>
</evidence>
<keyword evidence="1" id="KW-0808">Transferase</keyword>
<dbReference type="SUPFAM" id="SSF53756">
    <property type="entry name" value="UDP-Glycosyltransferase/glycogen phosphorylase"/>
    <property type="match status" value="1"/>
</dbReference>
<reference evidence="2" key="1">
    <citation type="submission" date="2016-11" db="EMBL/GenBank/DDBJ databases">
        <authorList>
            <person name="Varghese N."/>
            <person name="Submissions S."/>
        </authorList>
    </citation>
    <scope>NUCLEOTIDE SEQUENCE [LARGE SCALE GENOMIC DNA]</scope>
    <source>
        <strain evidence="2">UWOS</strain>
    </source>
</reference>
<dbReference type="CDD" id="cd03801">
    <property type="entry name" value="GT4_PimA-like"/>
    <property type="match status" value="1"/>
</dbReference>